<feature type="region of interest" description="Disordered" evidence="2">
    <location>
        <begin position="354"/>
        <end position="391"/>
    </location>
</feature>
<dbReference type="PANTHER" id="PTHR48433">
    <property type="entry name" value="OUTER ENVELOPE PROTEIN 61-LIKE"/>
    <property type="match status" value="1"/>
</dbReference>
<keyword evidence="3" id="KW-1133">Transmembrane helix</keyword>
<dbReference type="EMBL" id="QGKX02001290">
    <property type="protein sequence ID" value="KAF3536584.1"/>
    <property type="molecule type" value="Genomic_DNA"/>
</dbReference>
<comment type="caution">
    <text evidence="4">The sequence shown here is derived from an EMBL/GenBank/DDBJ whole genome shotgun (WGS) entry which is preliminary data.</text>
</comment>
<dbReference type="InterPro" id="IPR019734">
    <property type="entry name" value="TPR_rpt"/>
</dbReference>
<dbReference type="InterPro" id="IPR011990">
    <property type="entry name" value="TPR-like_helical_dom_sf"/>
</dbReference>
<keyword evidence="3" id="KW-0812">Transmembrane</keyword>
<protein>
    <recommendedName>
        <fullName evidence="6">STI1 domain-containing protein</fullName>
    </recommendedName>
</protein>
<proteinExistence type="predicted"/>
<dbReference type="PANTHER" id="PTHR48433:SF1">
    <property type="entry name" value="OUTER ENVELOPE PROTEIN 61-LIKE"/>
    <property type="match status" value="1"/>
</dbReference>
<accession>A0A8S9QED5</accession>
<name>A0A8S9QED5_BRACR</name>
<evidence type="ECO:0000256" key="3">
    <source>
        <dbReference type="SAM" id="Phobius"/>
    </source>
</evidence>
<dbReference type="AlphaFoldDB" id="A0A8S9QED5"/>
<feature type="transmembrane region" description="Helical" evidence="3">
    <location>
        <begin position="477"/>
        <end position="497"/>
    </location>
</feature>
<evidence type="ECO:0000313" key="4">
    <source>
        <dbReference type="EMBL" id="KAF3536584.1"/>
    </source>
</evidence>
<feature type="repeat" description="TPR" evidence="1">
    <location>
        <begin position="177"/>
        <end position="210"/>
    </location>
</feature>
<dbReference type="InterPro" id="IPR053319">
    <property type="entry name" value="OEP61"/>
</dbReference>
<feature type="compositionally biased region" description="Basic and acidic residues" evidence="2">
    <location>
        <begin position="253"/>
        <end position="267"/>
    </location>
</feature>
<dbReference type="Proteomes" id="UP000712600">
    <property type="component" value="Unassembled WGS sequence"/>
</dbReference>
<evidence type="ECO:0008006" key="6">
    <source>
        <dbReference type="Google" id="ProtNLM"/>
    </source>
</evidence>
<organism evidence="4 5">
    <name type="scientific">Brassica cretica</name>
    <name type="common">Mustard</name>
    <dbReference type="NCBI Taxonomy" id="69181"/>
    <lineage>
        <taxon>Eukaryota</taxon>
        <taxon>Viridiplantae</taxon>
        <taxon>Streptophyta</taxon>
        <taxon>Embryophyta</taxon>
        <taxon>Tracheophyta</taxon>
        <taxon>Spermatophyta</taxon>
        <taxon>Magnoliopsida</taxon>
        <taxon>eudicotyledons</taxon>
        <taxon>Gunneridae</taxon>
        <taxon>Pentapetalae</taxon>
        <taxon>rosids</taxon>
        <taxon>malvids</taxon>
        <taxon>Brassicales</taxon>
        <taxon>Brassicaceae</taxon>
        <taxon>Brassiceae</taxon>
        <taxon>Brassica</taxon>
    </lineage>
</organism>
<evidence type="ECO:0000313" key="5">
    <source>
        <dbReference type="Proteomes" id="UP000712600"/>
    </source>
</evidence>
<keyword evidence="3" id="KW-0472">Membrane</keyword>
<dbReference type="SMART" id="SM00028">
    <property type="entry name" value="TPR"/>
    <property type="match status" value="3"/>
</dbReference>
<feature type="region of interest" description="Disordered" evidence="2">
    <location>
        <begin position="250"/>
        <end position="277"/>
    </location>
</feature>
<reference evidence="4" key="1">
    <citation type="submission" date="2019-12" db="EMBL/GenBank/DDBJ databases">
        <title>Genome sequencing and annotation of Brassica cretica.</title>
        <authorList>
            <person name="Studholme D.J."/>
            <person name="Sarris P."/>
        </authorList>
    </citation>
    <scope>NUCLEOTIDE SEQUENCE</scope>
    <source>
        <strain evidence="4">PFS-109/04</strain>
        <tissue evidence="4">Leaf</tissue>
    </source>
</reference>
<evidence type="ECO:0000256" key="2">
    <source>
        <dbReference type="SAM" id="MobiDB-lite"/>
    </source>
</evidence>
<dbReference type="PROSITE" id="PS50005">
    <property type="entry name" value="TPR"/>
    <property type="match status" value="1"/>
</dbReference>
<keyword evidence="1" id="KW-0802">TPR repeat</keyword>
<evidence type="ECO:0000256" key="1">
    <source>
        <dbReference type="PROSITE-ProRule" id="PRU00339"/>
    </source>
</evidence>
<dbReference type="SUPFAM" id="SSF48452">
    <property type="entry name" value="TPR-like"/>
    <property type="match status" value="1"/>
</dbReference>
<dbReference type="Gene3D" id="1.25.40.10">
    <property type="entry name" value="Tetratricopeptide repeat domain"/>
    <property type="match status" value="1"/>
</dbReference>
<sequence>MFNGMMDPEMIRLAQDQMTPADFARIQQQMMSNPDLMKMATESMKDMNPEDLKQAAEQLKRTRPEEMAQIGEKMASASPEEIAAIRAQADARFAYQINAAQVLKKQGNELHSRGSFSGAAEKYLRAKNNLKEIPSSKGRALLLACSLNLMSCYLKTNQLEECIKEGSEVLAYDATNIKALYRRGQAYRDLGLFEDVVSDLSKAHEVSPEDETIADVLRDVNKERLAVEGPGKTSSSGVVIEDITEEDTVISGENKKPSKEVTGRQRESNGSIHAHGVKTDVDGLQALRDDPEAIRTFQNFISKTDPDTLAALSGGKAGDMSPDMFKTASSMIGKMSLKRFKRWSKQPLRLKETTLSPPLLHLQKTAERQEASGESSSSVRGFEPSMPSAPPVDLQEQMRNQMKDPAMRQMFTSMIKNMNPEMMASMSEQFGMKLSREDAAKAQEAMASLSPEALEKMMRWADRAQTGIEKAKKAKKWLLGIGGLIFAICMLVLATAYDATNITT</sequence>
<gene>
    <name evidence="4" type="ORF">F2Q69_00019142</name>
</gene>